<evidence type="ECO:0000313" key="2">
    <source>
        <dbReference type="EMBL" id="TGY87371.1"/>
    </source>
</evidence>
<reference evidence="2 3" key="1">
    <citation type="journal article" date="2017" name="Int. J. Syst. Evol. Microbiol.">
        <title>Marinicauda algicola sp. nov., isolated from a marine red alga Rhodosorus marinus.</title>
        <authorList>
            <person name="Jeong S.E."/>
            <person name="Jeon S.H."/>
            <person name="Chun B.H."/>
            <person name="Kim D.W."/>
            <person name="Jeon C.O."/>
        </authorList>
    </citation>
    <scope>NUCLEOTIDE SEQUENCE [LARGE SCALE GENOMIC DNA]</scope>
    <source>
        <strain evidence="2 3">JCM 31718</strain>
    </source>
</reference>
<sequence>MLGLPLPWKIVAGVAAAAIAFGLGWQVRGWKEARADLREARGVIRAQDELAQKRAQTVGAWAIEGFRLGQEMAEAGRTEATRLDTLGDQADDEASAPLREEWDLRDQYRVQCLLDPACDPRGRSPATAGLPAAVPD</sequence>
<accession>A0A4S2GWZ7</accession>
<dbReference type="Proteomes" id="UP000308054">
    <property type="component" value="Unassembled WGS sequence"/>
</dbReference>
<feature type="transmembrane region" description="Helical" evidence="1">
    <location>
        <begin position="6"/>
        <end position="25"/>
    </location>
</feature>
<keyword evidence="1" id="KW-1133">Transmembrane helix</keyword>
<gene>
    <name evidence="2" type="ORF">E5163_14985</name>
</gene>
<evidence type="ECO:0000256" key="1">
    <source>
        <dbReference type="SAM" id="Phobius"/>
    </source>
</evidence>
<name>A0A4S2GWZ7_9PROT</name>
<comment type="caution">
    <text evidence="2">The sequence shown here is derived from an EMBL/GenBank/DDBJ whole genome shotgun (WGS) entry which is preliminary data.</text>
</comment>
<organism evidence="2 3">
    <name type="scientific">Marinicauda algicola</name>
    <dbReference type="NCBI Taxonomy" id="2029849"/>
    <lineage>
        <taxon>Bacteria</taxon>
        <taxon>Pseudomonadati</taxon>
        <taxon>Pseudomonadota</taxon>
        <taxon>Alphaproteobacteria</taxon>
        <taxon>Maricaulales</taxon>
        <taxon>Maricaulaceae</taxon>
        <taxon>Marinicauda</taxon>
    </lineage>
</organism>
<keyword evidence="1" id="KW-0812">Transmembrane</keyword>
<dbReference type="AlphaFoldDB" id="A0A4S2GWZ7"/>
<proteinExistence type="predicted"/>
<evidence type="ECO:0000313" key="3">
    <source>
        <dbReference type="Proteomes" id="UP000308054"/>
    </source>
</evidence>
<dbReference type="EMBL" id="SRXW01000006">
    <property type="protein sequence ID" value="TGY87371.1"/>
    <property type="molecule type" value="Genomic_DNA"/>
</dbReference>
<protein>
    <submittedName>
        <fullName evidence="2">Uncharacterized protein</fullName>
    </submittedName>
</protein>
<keyword evidence="3" id="KW-1185">Reference proteome</keyword>
<keyword evidence="1" id="KW-0472">Membrane</keyword>
<dbReference type="RefSeq" id="WP_135997345.1">
    <property type="nucleotide sequence ID" value="NZ_CP071057.1"/>
</dbReference>